<evidence type="ECO:0000256" key="6">
    <source>
        <dbReference type="ARBA" id="ARBA00022723"/>
    </source>
</evidence>
<comment type="function">
    <text evidence="8 9">Cotranslationally removes the N-terminal methionine from nascent proteins. The N-terminal methionine is often cleaved when the second residue in the primary sequence is small and uncharged (Met-Ala-, Cys, Gly, Pro, Ser, Thr, or Val).</text>
</comment>
<dbReference type="InterPro" id="IPR050247">
    <property type="entry name" value="Met_Aminopeptidase_Type2"/>
</dbReference>
<dbReference type="InterPro" id="IPR018349">
    <property type="entry name" value="Pept_M24A_MAP2_BS"/>
</dbReference>
<sequence length="432" mass="48112">MQSTESADDSVPRVCSVSNHRRTKKVQQKINKDSSDDLMELESLSVLDSNPLLHASEPGVPLRCLNTWTSESPSPKPVHEQFKDGQYPLGEVWEYSGAGATRVNDAEKRHLDKLSIDSYQDLRRAAEVHRQVRRYIQSVIRPDISLIDLVNAIETKSKELIASDGLKCGWAFPTGVSINHCAAHYTPNYGDKSMLRYGDVCKVDFGTHVNGHIIDCAFTVAFDEQYDNLLRATQDGTNVGIKLAGIDARLCEIAEEIQDTIESYEVEINGITCPVKAIRNLTGHSIGSYRIHSGKAVPIVRNSGCTDIMEEGDLFAIETFASTGKGLVLESMECSHYMKDFNATYVPLTLKSAREVLRSINTHFGTLAFCRRWLDDVTGSRNLLALKHLVDKGVVNPYPPLCDVRGSYTSQMEHTILLRPTCKEVLSRGEDY</sequence>
<dbReference type="GO" id="GO:0046872">
    <property type="term" value="F:metal ion binding"/>
    <property type="evidence" value="ECO:0007669"/>
    <property type="project" value="UniProtKB-UniRule"/>
</dbReference>
<keyword evidence="8" id="KW-0963">Cytoplasm</keyword>
<comment type="subcellular location">
    <subcellularLocation>
        <location evidence="8">Cytoplasm</location>
    </subcellularLocation>
</comment>
<proteinExistence type="evidence at transcript level"/>
<evidence type="ECO:0000313" key="12">
    <source>
        <dbReference type="EMBL" id="BAN64649.1"/>
    </source>
</evidence>
<reference evidence="12" key="1">
    <citation type="journal article" date="2014" name="BMC Genomics">
        <title>The Babesia bovis gene and promoter model: an update from full-length EST analysis.</title>
        <authorList>
            <person name="Yamagishi J."/>
            <person name="Wakaguri H."/>
            <person name="Yokoyama N."/>
            <person name="Yamashita R."/>
            <person name="Suzuki Y."/>
            <person name="Xuan X."/>
            <person name="Igarashi I."/>
        </authorList>
    </citation>
    <scope>NUCLEOTIDE SEQUENCE</scope>
    <source>
        <strain evidence="12">Texas</strain>
    </source>
</reference>
<feature type="binding site" evidence="8">
    <location>
        <position position="204"/>
    </location>
    <ligand>
        <name>a divalent metal cation</name>
        <dbReference type="ChEBI" id="CHEBI:60240"/>
        <label>1</label>
    </ligand>
</feature>
<keyword evidence="7 8" id="KW-0378">Hydrolase</keyword>
<evidence type="ECO:0000256" key="5">
    <source>
        <dbReference type="ARBA" id="ARBA00022670"/>
    </source>
</evidence>
<evidence type="ECO:0000259" key="11">
    <source>
        <dbReference type="Pfam" id="PF00557"/>
    </source>
</evidence>
<dbReference type="InterPro" id="IPR002468">
    <property type="entry name" value="Pept_M24A_MAP2"/>
</dbReference>
<dbReference type="AlphaFoldDB" id="S6BEX7"/>
<dbReference type="InterPro" id="IPR036388">
    <property type="entry name" value="WH-like_DNA-bd_sf"/>
</dbReference>
<feature type="binding site" evidence="8">
    <location>
        <position position="284"/>
    </location>
    <ligand>
        <name>a divalent metal cation</name>
        <dbReference type="ChEBI" id="CHEBI:60240"/>
        <label>2</label>
        <note>catalytic</note>
    </ligand>
</feature>
<comment type="cofactor">
    <cofactor evidence="3">
        <name>Fe(2+)</name>
        <dbReference type="ChEBI" id="CHEBI:29033"/>
    </cofactor>
</comment>
<evidence type="ECO:0000256" key="8">
    <source>
        <dbReference type="HAMAP-Rule" id="MF_03175"/>
    </source>
</evidence>
<keyword evidence="4 8" id="KW-0031">Aminopeptidase</keyword>
<organism evidence="12">
    <name type="scientific">Babesia bovis</name>
    <dbReference type="NCBI Taxonomy" id="5865"/>
    <lineage>
        <taxon>Eukaryota</taxon>
        <taxon>Sar</taxon>
        <taxon>Alveolata</taxon>
        <taxon>Apicomplexa</taxon>
        <taxon>Aconoidasida</taxon>
        <taxon>Piroplasmida</taxon>
        <taxon>Babesiidae</taxon>
        <taxon>Babesia</taxon>
    </lineage>
</organism>
<comment type="cofactor">
    <cofactor evidence="2">
        <name>Mn(2+)</name>
        <dbReference type="ChEBI" id="CHEBI:29035"/>
    </cofactor>
</comment>
<dbReference type="EMBL" id="AK440855">
    <property type="protein sequence ID" value="BAN64649.1"/>
    <property type="molecule type" value="mRNA"/>
</dbReference>
<dbReference type="VEuPathDB" id="PiroplasmaDB:BBOV_III002280"/>
<dbReference type="HAMAP" id="MF_03175">
    <property type="entry name" value="MetAP_2_euk"/>
    <property type="match status" value="1"/>
</dbReference>
<dbReference type="SUPFAM" id="SSF46785">
    <property type="entry name" value="Winged helix' DNA-binding domain"/>
    <property type="match status" value="1"/>
</dbReference>
<evidence type="ECO:0000256" key="1">
    <source>
        <dbReference type="ARBA" id="ARBA00000294"/>
    </source>
</evidence>
<dbReference type="Gene3D" id="1.10.10.10">
    <property type="entry name" value="Winged helix-like DNA-binding domain superfamily/Winged helix DNA-binding domain"/>
    <property type="match status" value="1"/>
</dbReference>
<dbReference type="InterPro" id="IPR036005">
    <property type="entry name" value="Creatinase/aminopeptidase-like"/>
</dbReference>
<dbReference type="NCBIfam" id="TIGR00501">
    <property type="entry name" value="met_pdase_II"/>
    <property type="match status" value="1"/>
</dbReference>
<keyword evidence="6 8" id="KW-0479">Metal-binding</keyword>
<feature type="binding site" evidence="8">
    <location>
        <position position="413"/>
    </location>
    <ligand>
        <name>a divalent metal cation</name>
        <dbReference type="ChEBI" id="CHEBI:60240"/>
        <label>2</label>
        <note>catalytic</note>
    </ligand>
</feature>
<dbReference type="GO" id="GO:0005737">
    <property type="term" value="C:cytoplasm"/>
    <property type="evidence" value="ECO:0007669"/>
    <property type="project" value="UniProtKB-SubCell"/>
</dbReference>
<dbReference type="InterPro" id="IPR036390">
    <property type="entry name" value="WH_DNA-bd_sf"/>
</dbReference>
<feature type="binding site" evidence="8">
    <location>
        <position position="215"/>
    </location>
    <ligand>
        <name>a divalent metal cation</name>
        <dbReference type="ChEBI" id="CHEBI:60240"/>
        <label>1</label>
    </ligand>
</feature>
<evidence type="ECO:0000256" key="4">
    <source>
        <dbReference type="ARBA" id="ARBA00022438"/>
    </source>
</evidence>
<dbReference type="Gene3D" id="3.90.230.10">
    <property type="entry name" value="Creatinase/methionine aminopeptidase superfamily"/>
    <property type="match status" value="1"/>
</dbReference>
<evidence type="ECO:0000256" key="9">
    <source>
        <dbReference type="RuleBase" id="RU003653"/>
    </source>
</evidence>
<dbReference type="PROSITE" id="PS01202">
    <property type="entry name" value="MAP_2"/>
    <property type="match status" value="1"/>
</dbReference>
<dbReference type="EC" id="3.4.11.18" evidence="8"/>
<feature type="binding site" evidence="8">
    <location>
        <position position="413"/>
    </location>
    <ligand>
        <name>a divalent metal cation</name>
        <dbReference type="ChEBI" id="CHEBI:60240"/>
        <label>1</label>
    </ligand>
</feature>
<name>S6BEX7_BABBO</name>
<dbReference type="GO" id="GO:0004239">
    <property type="term" value="F:initiator methionyl aminopeptidase activity"/>
    <property type="evidence" value="ECO:0007669"/>
    <property type="project" value="UniProtKB-UniRule"/>
</dbReference>
<comment type="cofactor">
    <cofactor evidence="8">
        <name>Co(2+)</name>
        <dbReference type="ChEBI" id="CHEBI:48828"/>
    </cofactor>
    <cofactor evidence="8">
        <name>Zn(2+)</name>
        <dbReference type="ChEBI" id="CHEBI:29105"/>
    </cofactor>
    <cofactor evidence="8">
        <name>Mn(2+)</name>
        <dbReference type="ChEBI" id="CHEBI:29035"/>
    </cofactor>
    <cofactor evidence="8">
        <name>Fe(2+)</name>
        <dbReference type="ChEBI" id="CHEBI:29033"/>
    </cofactor>
    <text evidence="8">Binds 2 divalent metal cations per subunit. Has a high-affinity and a low affinity metal-binding site. The true nature of the physiological cofactor is under debate. The enzyme is active with cobalt, zinc, manganese or divalent iron ions. Most likely, methionine aminopeptidases function as mononuclear Fe(2+)-metalloproteases under physiological conditions, and the catalytically relevant metal-binding site has been assigned to the histidine-containing high-affinity site.</text>
</comment>
<protein>
    <recommendedName>
        <fullName evidence="8">Methionine aminopeptidase 2</fullName>
        <shortName evidence="8">MAP 2</shortName>
        <shortName evidence="8">MetAP 2</shortName>
        <ecNumber evidence="8">3.4.11.18</ecNumber>
    </recommendedName>
    <alternativeName>
        <fullName evidence="8">Peptidase M</fullName>
    </alternativeName>
</protein>
<feature type="binding site" evidence="8">
    <location>
        <position position="292"/>
    </location>
    <ligand>
        <name>substrate</name>
    </ligand>
</feature>
<gene>
    <name evidence="12" type="primary">BBOV_III002280</name>
</gene>
<feature type="binding site" evidence="8">
    <location>
        <position position="184"/>
    </location>
    <ligand>
        <name>substrate</name>
    </ligand>
</feature>
<dbReference type="GO" id="GO:0070006">
    <property type="term" value="F:metalloaminopeptidase activity"/>
    <property type="evidence" value="ECO:0007669"/>
    <property type="project" value="UniProtKB-UniRule"/>
</dbReference>
<evidence type="ECO:0000256" key="7">
    <source>
        <dbReference type="ARBA" id="ARBA00022801"/>
    </source>
</evidence>
<keyword evidence="5 8" id="KW-0645">Protease</keyword>
<feature type="binding site" evidence="8">
    <location>
        <position position="318"/>
    </location>
    <ligand>
        <name>a divalent metal cation</name>
        <dbReference type="ChEBI" id="CHEBI:60240"/>
        <label>2</label>
        <note>catalytic</note>
    </ligand>
</feature>
<evidence type="ECO:0000256" key="2">
    <source>
        <dbReference type="ARBA" id="ARBA00001936"/>
    </source>
</evidence>
<feature type="domain" description="Peptidase M24" evidence="11">
    <location>
        <begin position="121"/>
        <end position="320"/>
    </location>
</feature>
<dbReference type="PANTHER" id="PTHR45777">
    <property type="entry name" value="METHIONINE AMINOPEPTIDASE 2"/>
    <property type="match status" value="1"/>
</dbReference>
<dbReference type="Pfam" id="PF00557">
    <property type="entry name" value="Peptidase_M24"/>
    <property type="match status" value="1"/>
</dbReference>
<comment type="similarity">
    <text evidence="8">Belongs to the peptidase M24A family. Methionine aminopeptidase eukaryotic type 2 subfamily.</text>
</comment>
<evidence type="ECO:0000256" key="3">
    <source>
        <dbReference type="ARBA" id="ARBA00001954"/>
    </source>
</evidence>
<dbReference type="PRINTS" id="PR00599">
    <property type="entry name" value="MAPEPTIDASE"/>
</dbReference>
<comment type="catalytic activity">
    <reaction evidence="1 8 9">
        <text>Release of N-terminal amino acids, preferentially methionine, from peptides and arylamides.</text>
        <dbReference type="EC" id="3.4.11.18"/>
    </reaction>
</comment>
<evidence type="ECO:0000256" key="10">
    <source>
        <dbReference type="SAM" id="MobiDB-lite"/>
    </source>
</evidence>
<feature type="region of interest" description="Disordered" evidence="10">
    <location>
        <begin position="1"/>
        <end position="34"/>
    </location>
</feature>
<dbReference type="SUPFAM" id="SSF55920">
    <property type="entry name" value="Creatinase/aminopeptidase"/>
    <property type="match status" value="1"/>
</dbReference>
<accession>S6BEX7</accession>
<dbReference type="InterPro" id="IPR000994">
    <property type="entry name" value="Pept_M24"/>
</dbReference>
<dbReference type="GO" id="GO:0006508">
    <property type="term" value="P:proteolysis"/>
    <property type="evidence" value="ECO:0007669"/>
    <property type="project" value="UniProtKB-KW"/>
</dbReference>
<dbReference type="InterPro" id="IPR001714">
    <property type="entry name" value="Pept_M24_MAP"/>
</dbReference>
<feature type="binding site" evidence="8">
    <location>
        <position position="215"/>
    </location>
    <ligand>
        <name>a divalent metal cation</name>
        <dbReference type="ChEBI" id="CHEBI:60240"/>
        <label>2</label>
        <note>catalytic</note>
    </ligand>
</feature>
<dbReference type="CDD" id="cd01088">
    <property type="entry name" value="MetAP2"/>
    <property type="match status" value="1"/>
</dbReference>
<dbReference type="PANTHER" id="PTHR45777:SF2">
    <property type="entry name" value="METHIONINE AMINOPEPTIDASE 2"/>
    <property type="match status" value="1"/>
</dbReference>